<dbReference type="Gene3D" id="3.90.25.10">
    <property type="entry name" value="UDP-galactose 4-epimerase, domain 1"/>
    <property type="match status" value="1"/>
</dbReference>
<dbReference type="InterPro" id="IPR051604">
    <property type="entry name" value="Ergot_Alk_Oxidoreductase"/>
</dbReference>
<dbReference type="PANTHER" id="PTHR43162:SF1">
    <property type="entry name" value="PRESTALK A DIFFERENTIATION PROTEIN A"/>
    <property type="match status" value="1"/>
</dbReference>
<feature type="domain" description="NAD(P)-binding" evidence="1">
    <location>
        <begin position="27"/>
        <end position="118"/>
    </location>
</feature>
<keyword evidence="3" id="KW-1185">Reference proteome</keyword>
<evidence type="ECO:0000259" key="1">
    <source>
        <dbReference type="Pfam" id="PF13460"/>
    </source>
</evidence>
<organism evidence="2 3">
    <name type="scientific">Actinokineospora diospyrosa</name>
    <dbReference type="NCBI Taxonomy" id="103728"/>
    <lineage>
        <taxon>Bacteria</taxon>
        <taxon>Bacillati</taxon>
        <taxon>Actinomycetota</taxon>
        <taxon>Actinomycetes</taxon>
        <taxon>Pseudonocardiales</taxon>
        <taxon>Pseudonocardiaceae</taxon>
        <taxon>Actinokineospora</taxon>
    </lineage>
</organism>
<dbReference type="EMBL" id="JAMTCO010000005">
    <property type="protein sequence ID" value="MCP2269467.1"/>
    <property type="molecule type" value="Genomic_DNA"/>
</dbReference>
<dbReference type="SUPFAM" id="SSF51735">
    <property type="entry name" value="NAD(P)-binding Rossmann-fold domains"/>
    <property type="match status" value="1"/>
</dbReference>
<reference evidence="2 3" key="1">
    <citation type="submission" date="2022-06" db="EMBL/GenBank/DDBJ databases">
        <title>Genomic Encyclopedia of Archaeal and Bacterial Type Strains, Phase II (KMG-II): from individual species to whole genera.</title>
        <authorList>
            <person name="Goeker M."/>
        </authorList>
    </citation>
    <scope>NUCLEOTIDE SEQUENCE [LARGE SCALE GENOMIC DNA]</scope>
    <source>
        <strain evidence="2 3">DSM 44255</strain>
    </source>
</reference>
<dbReference type="PANTHER" id="PTHR43162">
    <property type="match status" value="1"/>
</dbReference>
<accession>A0ABT1IA51</accession>
<dbReference type="InterPro" id="IPR036291">
    <property type="entry name" value="NAD(P)-bd_dom_sf"/>
</dbReference>
<sequence length="291" mass="30761">MESRSDRGQKVSAIAPSVAAMTILVSGATGNVGRPLVDQLLAAGHSVRALTRDPAKAGLPADVELFQGNLADTASLAAAFAGVTAAHLISFGDDYAPLSNAPAIVDLALRAGVRKVTVLKGDLEKTELDNAVAASGLEHTYLAPVEFMSNTLEWADQIRASGEVRDAFPTMPSALVHDADIASVAATALTSDGHSGKEYWLTGPEALTAPARVAVLAEVLGRDIRFVELTRDEIVAQWRDEGYGPDDIEFFLTMRTTPPPAGYTPLPTIEEVTGTPARTFARWAQENAHAF</sequence>
<dbReference type="Proteomes" id="UP001205185">
    <property type="component" value="Unassembled WGS sequence"/>
</dbReference>
<evidence type="ECO:0000313" key="3">
    <source>
        <dbReference type="Proteomes" id="UP001205185"/>
    </source>
</evidence>
<name>A0ABT1IA51_9PSEU</name>
<proteinExistence type="predicted"/>
<gene>
    <name evidence="2" type="ORF">LV75_001956</name>
</gene>
<dbReference type="Gene3D" id="3.40.50.720">
    <property type="entry name" value="NAD(P)-binding Rossmann-like Domain"/>
    <property type="match status" value="1"/>
</dbReference>
<dbReference type="Pfam" id="PF13460">
    <property type="entry name" value="NAD_binding_10"/>
    <property type="match status" value="1"/>
</dbReference>
<comment type="caution">
    <text evidence="2">The sequence shown here is derived from an EMBL/GenBank/DDBJ whole genome shotgun (WGS) entry which is preliminary data.</text>
</comment>
<evidence type="ECO:0000313" key="2">
    <source>
        <dbReference type="EMBL" id="MCP2269467.1"/>
    </source>
</evidence>
<dbReference type="InterPro" id="IPR016040">
    <property type="entry name" value="NAD(P)-bd_dom"/>
</dbReference>
<protein>
    <submittedName>
        <fullName evidence="2">Uncharacterized conserved protein YbjT, contains NAD(P)-binding and DUF2867 domains</fullName>
    </submittedName>
</protein>